<evidence type="ECO:0000256" key="2">
    <source>
        <dbReference type="ARBA" id="ARBA00022475"/>
    </source>
</evidence>
<feature type="transmembrane region" description="Helical" evidence="6">
    <location>
        <begin position="349"/>
        <end position="371"/>
    </location>
</feature>
<name>A0A3A3EM98_9GAMM</name>
<dbReference type="Pfam" id="PF13440">
    <property type="entry name" value="Polysacc_synt_3"/>
    <property type="match status" value="1"/>
</dbReference>
<dbReference type="Proteomes" id="UP000265938">
    <property type="component" value="Unassembled WGS sequence"/>
</dbReference>
<dbReference type="GO" id="GO:0005886">
    <property type="term" value="C:plasma membrane"/>
    <property type="evidence" value="ECO:0007669"/>
    <property type="project" value="UniProtKB-SubCell"/>
</dbReference>
<keyword evidence="5 6" id="KW-0472">Membrane</keyword>
<feature type="transmembrane region" description="Helical" evidence="6">
    <location>
        <begin position="115"/>
        <end position="135"/>
    </location>
</feature>
<protein>
    <submittedName>
        <fullName evidence="7">Oligosaccharide translocase</fullName>
    </submittedName>
</protein>
<evidence type="ECO:0000256" key="5">
    <source>
        <dbReference type="ARBA" id="ARBA00023136"/>
    </source>
</evidence>
<feature type="transmembrane region" description="Helical" evidence="6">
    <location>
        <begin position="171"/>
        <end position="189"/>
    </location>
</feature>
<evidence type="ECO:0000256" key="4">
    <source>
        <dbReference type="ARBA" id="ARBA00022989"/>
    </source>
</evidence>
<feature type="transmembrane region" description="Helical" evidence="6">
    <location>
        <begin position="377"/>
        <end position="398"/>
    </location>
</feature>
<evidence type="ECO:0000313" key="8">
    <source>
        <dbReference type="Proteomes" id="UP000265938"/>
    </source>
</evidence>
<proteinExistence type="predicted"/>
<organism evidence="7 8">
    <name type="scientific">Pseudoalteromonas gelatinilytica</name>
    <dbReference type="NCBI Taxonomy" id="1703256"/>
    <lineage>
        <taxon>Bacteria</taxon>
        <taxon>Pseudomonadati</taxon>
        <taxon>Pseudomonadota</taxon>
        <taxon>Gammaproteobacteria</taxon>
        <taxon>Alteromonadales</taxon>
        <taxon>Pseudoalteromonadaceae</taxon>
        <taxon>Pseudoalteromonas</taxon>
    </lineage>
</organism>
<dbReference type="PANTHER" id="PTHR30250:SF11">
    <property type="entry name" value="O-ANTIGEN TRANSPORTER-RELATED"/>
    <property type="match status" value="1"/>
</dbReference>
<reference evidence="7 8" key="1">
    <citation type="submission" date="2018-09" db="EMBL/GenBank/DDBJ databases">
        <title>Identification of marine bacteria producing industrial enzymes.</title>
        <authorList>
            <person name="Cheng T.H."/>
            <person name="Saidin J."/>
            <person name="Muhd D.D."/>
            <person name="Isa M.N.M."/>
            <person name="Bakar M.F.A."/>
            <person name="Ismail N."/>
        </authorList>
    </citation>
    <scope>NUCLEOTIDE SEQUENCE [LARGE SCALE GENOMIC DNA]</scope>
    <source>
        <strain evidence="7 8">MNAD 1.6</strain>
    </source>
</reference>
<feature type="transmembrane region" description="Helical" evidence="6">
    <location>
        <begin position="40"/>
        <end position="59"/>
    </location>
</feature>
<evidence type="ECO:0000256" key="6">
    <source>
        <dbReference type="SAM" id="Phobius"/>
    </source>
</evidence>
<feature type="transmembrane region" description="Helical" evidence="6">
    <location>
        <begin position="7"/>
        <end position="28"/>
    </location>
</feature>
<comment type="caution">
    <text evidence="7">The sequence shown here is derived from an EMBL/GenBank/DDBJ whole genome shotgun (WGS) entry which is preliminary data.</text>
</comment>
<dbReference type="AlphaFoldDB" id="A0A3A3EM98"/>
<gene>
    <name evidence="7" type="ORF">D4741_01875</name>
</gene>
<dbReference type="PANTHER" id="PTHR30250">
    <property type="entry name" value="PST FAMILY PREDICTED COLANIC ACID TRANSPORTER"/>
    <property type="match status" value="1"/>
</dbReference>
<evidence type="ECO:0000313" key="7">
    <source>
        <dbReference type="EMBL" id="RJF36853.1"/>
    </source>
</evidence>
<feature type="transmembrane region" description="Helical" evidence="6">
    <location>
        <begin position="321"/>
        <end position="337"/>
    </location>
</feature>
<feature type="transmembrane region" description="Helical" evidence="6">
    <location>
        <begin position="80"/>
        <end position="103"/>
    </location>
</feature>
<feature type="transmembrane region" description="Helical" evidence="6">
    <location>
        <begin position="247"/>
        <end position="268"/>
    </location>
</feature>
<dbReference type="RefSeq" id="WP_119851832.1">
    <property type="nucleotide sequence ID" value="NZ_QYSE01000001.1"/>
</dbReference>
<feature type="transmembrane region" description="Helical" evidence="6">
    <location>
        <begin position="289"/>
        <end position="309"/>
    </location>
</feature>
<evidence type="ECO:0000256" key="1">
    <source>
        <dbReference type="ARBA" id="ARBA00004651"/>
    </source>
</evidence>
<keyword evidence="4 6" id="KW-1133">Transmembrane helix</keyword>
<dbReference type="InterPro" id="IPR050833">
    <property type="entry name" value="Poly_Biosynth_Transport"/>
</dbReference>
<evidence type="ECO:0000256" key="3">
    <source>
        <dbReference type="ARBA" id="ARBA00022692"/>
    </source>
</evidence>
<feature type="transmembrane region" description="Helical" evidence="6">
    <location>
        <begin position="405"/>
        <end position="427"/>
    </location>
</feature>
<keyword evidence="2" id="KW-1003">Cell membrane</keyword>
<comment type="subcellular location">
    <subcellularLocation>
        <location evidence="1">Cell membrane</location>
        <topology evidence="1">Multi-pass membrane protein</topology>
    </subcellularLocation>
</comment>
<dbReference type="EMBL" id="QYSE01000001">
    <property type="protein sequence ID" value="RJF36853.1"/>
    <property type="molecule type" value="Genomic_DNA"/>
</dbReference>
<feature type="transmembrane region" description="Helical" evidence="6">
    <location>
        <begin position="433"/>
        <end position="451"/>
    </location>
</feature>
<sequence>MSNLKQIGYFALAILAVKGFGFILLPITTRFLEKSEFGELNFLVTMSALCSLIVSLGLPELLLKQQYSSFREKMALFRDSLVLTIGFSAVFLIGCFLFGERIISLLPAQISVLDFRLLVVNLCFASVLSLPYTYYRLFGYAQKYCFYSIAHAVMQTCLTITLLVLGFNVTGVMASGVVCTFIIMCLTLNDMSSALKVSYSRFSWRIKKSQTIFLTSIIASGLFVYAGNGAENWFIVAQFNESVLASYYVAAQFAIITSFTFEPIRLWWFAKRFSLIKEDKSQYQRYAITSLNAGLAMCILMSLLAPIALNSVLPSDYHGKDSWLILLIIVVAIRHHSDIVNIGCYMHKNGVFVSIINFLTALFGLSLLYYLVPNQGVEGAILALIVMQSFKLVCLYSVSQYFEPLHLNFAALIPSWLALGSMVLITLEFNELSFAKWVVCFCYFVGLSFQYKTLHKLVMKSLVKGHQYAQLL</sequence>
<feature type="transmembrane region" description="Helical" evidence="6">
    <location>
        <begin position="210"/>
        <end position="227"/>
    </location>
</feature>
<feature type="transmembrane region" description="Helical" evidence="6">
    <location>
        <begin position="144"/>
        <end position="165"/>
    </location>
</feature>
<keyword evidence="3 6" id="KW-0812">Transmembrane</keyword>
<accession>A0A3A3EM98</accession>